<reference evidence="2" key="1">
    <citation type="journal article" date="2019" name="Int. J. Syst. Evol. Microbiol.">
        <title>The Global Catalogue of Microorganisms (GCM) 10K type strain sequencing project: providing services to taxonomists for standard genome sequencing and annotation.</title>
        <authorList>
            <consortium name="The Broad Institute Genomics Platform"/>
            <consortium name="The Broad Institute Genome Sequencing Center for Infectious Disease"/>
            <person name="Wu L."/>
            <person name="Ma J."/>
        </authorList>
    </citation>
    <scope>NUCLEOTIDE SEQUENCE [LARGE SCALE GENOMIC DNA]</scope>
    <source>
        <strain evidence="2">JCM 31696</strain>
    </source>
</reference>
<dbReference type="EMBL" id="JBHTIR010001862">
    <property type="protein sequence ID" value="MFD0853071.1"/>
    <property type="molecule type" value="Genomic_DNA"/>
</dbReference>
<proteinExistence type="predicted"/>
<gene>
    <name evidence="1" type="ORF">ACFQ07_12600</name>
</gene>
<comment type="caution">
    <text evidence="1">The sequence shown here is derived from an EMBL/GenBank/DDBJ whole genome shotgun (WGS) entry which is preliminary data.</text>
</comment>
<accession>A0ABW3CEU1</accession>
<dbReference type="Proteomes" id="UP001597083">
    <property type="component" value="Unassembled WGS sequence"/>
</dbReference>
<protein>
    <submittedName>
        <fullName evidence="1">Uncharacterized protein</fullName>
    </submittedName>
</protein>
<feature type="non-terminal residue" evidence="1">
    <location>
        <position position="189"/>
    </location>
</feature>
<sequence>MGTAVEVFRGGAIYCPVHERWECRRDRQASRGGGRCHNPAVKGYDRCRMHIGMKMHVAEARTEAMDAWAAIGKLDLTPAEAVIGMYKLSWTRAHLYASLLEEQFHQAQDNEAGGGDGGRGAPPVGEGAGLIGHTFSADKEWGIFATGEAVRGLAKLEADERERCVKFARAAHDMGIAEREIRIAEQQGQ</sequence>
<name>A0ABW3CEU1_9ACTN</name>
<organism evidence="1 2">
    <name type="scientific">Actinomadura adrarensis</name>
    <dbReference type="NCBI Taxonomy" id="1819600"/>
    <lineage>
        <taxon>Bacteria</taxon>
        <taxon>Bacillati</taxon>
        <taxon>Actinomycetota</taxon>
        <taxon>Actinomycetes</taxon>
        <taxon>Streptosporangiales</taxon>
        <taxon>Thermomonosporaceae</taxon>
        <taxon>Actinomadura</taxon>
    </lineage>
</organism>
<evidence type="ECO:0000313" key="2">
    <source>
        <dbReference type="Proteomes" id="UP001597083"/>
    </source>
</evidence>
<keyword evidence="2" id="KW-1185">Reference proteome</keyword>
<evidence type="ECO:0000313" key="1">
    <source>
        <dbReference type="EMBL" id="MFD0853071.1"/>
    </source>
</evidence>